<accession>A0ABU8NCT3</accession>
<keyword evidence="4" id="KW-0804">Transcription</keyword>
<dbReference type="PANTHER" id="PTHR30346:SF29">
    <property type="entry name" value="LYSR SUBSTRATE-BINDING"/>
    <property type="match status" value="1"/>
</dbReference>
<evidence type="ECO:0000256" key="3">
    <source>
        <dbReference type="ARBA" id="ARBA00023125"/>
    </source>
</evidence>
<dbReference type="SUPFAM" id="SSF53850">
    <property type="entry name" value="Periplasmic binding protein-like II"/>
    <property type="match status" value="1"/>
</dbReference>
<protein>
    <submittedName>
        <fullName evidence="6">LysR family transcriptional regulator</fullName>
    </submittedName>
</protein>
<reference evidence="6 7" key="1">
    <citation type="submission" date="2024-03" db="EMBL/GenBank/DDBJ databases">
        <title>Actinomycetospora sp. OC33-EN06, a novel actinomycete isolated from wild orchid (Aerides multiflora).</title>
        <authorList>
            <person name="Suriyachadkun C."/>
        </authorList>
    </citation>
    <scope>NUCLEOTIDE SEQUENCE [LARGE SCALE GENOMIC DNA]</scope>
    <source>
        <strain evidence="6 7">OC33-EN06</strain>
    </source>
</reference>
<dbReference type="Pfam" id="PF00126">
    <property type="entry name" value="HTH_1"/>
    <property type="match status" value="1"/>
</dbReference>
<dbReference type="InterPro" id="IPR000847">
    <property type="entry name" value="LysR_HTH_N"/>
</dbReference>
<dbReference type="InterPro" id="IPR005119">
    <property type="entry name" value="LysR_subst-bd"/>
</dbReference>
<dbReference type="InterPro" id="IPR036390">
    <property type="entry name" value="WH_DNA-bd_sf"/>
</dbReference>
<name>A0ABU8NCT3_9PSEU</name>
<dbReference type="Proteomes" id="UP001370100">
    <property type="component" value="Unassembled WGS sequence"/>
</dbReference>
<feature type="domain" description="HTH lysR-type" evidence="5">
    <location>
        <begin position="1"/>
        <end position="58"/>
    </location>
</feature>
<dbReference type="PANTHER" id="PTHR30346">
    <property type="entry name" value="TRANSCRIPTIONAL DUAL REGULATOR HCAR-RELATED"/>
    <property type="match status" value="1"/>
</dbReference>
<gene>
    <name evidence="6" type="ORF">WCD41_25300</name>
</gene>
<evidence type="ECO:0000256" key="4">
    <source>
        <dbReference type="ARBA" id="ARBA00023163"/>
    </source>
</evidence>
<sequence>MRVEQAGAVLAILRTGSFSAAARELGVGQSTLSEGARSLERELGAELLRRSRRGVTATTVGQAVRPALERIVAAAEEIADVVAGGGVRRLRIGAVSAAVGTVLADATADLLAAAPGLELRVRAAGSAEIVAGVSSGELDAGLVVVGPEAQDLTLVPLLTCRLGVCVPVGHWLADPDEVDVVTSAELDGERLVAHRPGYRVAELVDALLPGADVVHRADNTETAKAMVAAGVGVAVLPELSLTDADRDALAWRPLHPPEAVTVALVHSAEAGEVVRVFREIVVRRASRSAHGVFP</sequence>
<evidence type="ECO:0000313" key="7">
    <source>
        <dbReference type="Proteomes" id="UP001370100"/>
    </source>
</evidence>
<dbReference type="InterPro" id="IPR036388">
    <property type="entry name" value="WH-like_DNA-bd_sf"/>
</dbReference>
<dbReference type="Pfam" id="PF03466">
    <property type="entry name" value="LysR_substrate"/>
    <property type="match status" value="1"/>
</dbReference>
<dbReference type="PRINTS" id="PR00039">
    <property type="entry name" value="HTHLYSR"/>
</dbReference>
<dbReference type="Gene3D" id="3.40.190.10">
    <property type="entry name" value="Periplasmic binding protein-like II"/>
    <property type="match status" value="2"/>
</dbReference>
<evidence type="ECO:0000313" key="6">
    <source>
        <dbReference type="EMBL" id="MEJ2889800.1"/>
    </source>
</evidence>
<comment type="caution">
    <text evidence="6">The sequence shown here is derived from an EMBL/GenBank/DDBJ whole genome shotgun (WGS) entry which is preliminary data.</text>
</comment>
<keyword evidence="3" id="KW-0238">DNA-binding</keyword>
<evidence type="ECO:0000256" key="1">
    <source>
        <dbReference type="ARBA" id="ARBA00009437"/>
    </source>
</evidence>
<keyword evidence="2" id="KW-0805">Transcription regulation</keyword>
<evidence type="ECO:0000256" key="2">
    <source>
        <dbReference type="ARBA" id="ARBA00023015"/>
    </source>
</evidence>
<proteinExistence type="inferred from homology"/>
<comment type="similarity">
    <text evidence="1">Belongs to the LysR transcriptional regulatory family.</text>
</comment>
<dbReference type="Gene3D" id="1.10.10.10">
    <property type="entry name" value="Winged helix-like DNA-binding domain superfamily/Winged helix DNA-binding domain"/>
    <property type="match status" value="1"/>
</dbReference>
<dbReference type="SUPFAM" id="SSF46785">
    <property type="entry name" value="Winged helix' DNA-binding domain"/>
    <property type="match status" value="1"/>
</dbReference>
<keyword evidence="7" id="KW-1185">Reference proteome</keyword>
<organism evidence="6 7">
    <name type="scientific">Actinomycetospora aeridis</name>
    <dbReference type="NCBI Taxonomy" id="3129231"/>
    <lineage>
        <taxon>Bacteria</taxon>
        <taxon>Bacillati</taxon>
        <taxon>Actinomycetota</taxon>
        <taxon>Actinomycetes</taxon>
        <taxon>Pseudonocardiales</taxon>
        <taxon>Pseudonocardiaceae</taxon>
        <taxon>Actinomycetospora</taxon>
    </lineage>
</organism>
<dbReference type="EMBL" id="JBBEGL010000008">
    <property type="protein sequence ID" value="MEJ2889800.1"/>
    <property type="molecule type" value="Genomic_DNA"/>
</dbReference>
<dbReference type="PROSITE" id="PS50931">
    <property type="entry name" value="HTH_LYSR"/>
    <property type="match status" value="1"/>
</dbReference>
<evidence type="ECO:0000259" key="5">
    <source>
        <dbReference type="PROSITE" id="PS50931"/>
    </source>
</evidence>
<dbReference type="RefSeq" id="WP_337717724.1">
    <property type="nucleotide sequence ID" value="NZ_JBBEGL010000008.1"/>
</dbReference>
<dbReference type="CDD" id="cd05466">
    <property type="entry name" value="PBP2_LTTR_substrate"/>
    <property type="match status" value="1"/>
</dbReference>